<feature type="compositionally biased region" description="Basic and acidic residues" evidence="1">
    <location>
        <begin position="45"/>
        <end position="54"/>
    </location>
</feature>
<keyword evidence="3" id="KW-1185">Reference proteome</keyword>
<evidence type="ECO:0000313" key="3">
    <source>
        <dbReference type="Proteomes" id="UP001151760"/>
    </source>
</evidence>
<reference evidence="2" key="2">
    <citation type="submission" date="2022-01" db="EMBL/GenBank/DDBJ databases">
        <authorList>
            <person name="Yamashiro T."/>
            <person name="Shiraishi A."/>
            <person name="Satake H."/>
            <person name="Nakayama K."/>
        </authorList>
    </citation>
    <scope>NUCLEOTIDE SEQUENCE</scope>
</reference>
<dbReference type="Proteomes" id="UP001151760">
    <property type="component" value="Unassembled WGS sequence"/>
</dbReference>
<evidence type="ECO:0000313" key="2">
    <source>
        <dbReference type="EMBL" id="GJS70154.1"/>
    </source>
</evidence>
<evidence type="ECO:0000256" key="1">
    <source>
        <dbReference type="SAM" id="MobiDB-lite"/>
    </source>
</evidence>
<comment type="caution">
    <text evidence="2">The sequence shown here is derived from an EMBL/GenBank/DDBJ whole genome shotgun (WGS) entry which is preliminary data.</text>
</comment>
<protein>
    <submittedName>
        <fullName evidence="2">Uncharacterized protein</fullName>
    </submittedName>
</protein>
<sequence length="123" mass="14534">MSSPVERKDTITGFSTISPIPLIHNKDLRTEVEYFSDGYDEEREMEPRHAHVRETTSFLRTRSSRARRQRERVVEFEDTPNMEGSTVERNYKVWWMKARNTGVDDNKTSGNMYLPPLWHDPTT</sequence>
<feature type="region of interest" description="Disordered" evidence="1">
    <location>
        <begin position="40"/>
        <end position="70"/>
    </location>
</feature>
<name>A0ABQ4XXS5_9ASTR</name>
<accession>A0ABQ4XXS5</accession>
<dbReference type="EMBL" id="BQNB010009913">
    <property type="protein sequence ID" value="GJS70154.1"/>
    <property type="molecule type" value="Genomic_DNA"/>
</dbReference>
<proteinExistence type="predicted"/>
<reference evidence="2" key="1">
    <citation type="journal article" date="2022" name="Int. J. Mol. Sci.">
        <title>Draft Genome of Tanacetum Coccineum: Genomic Comparison of Closely Related Tanacetum-Family Plants.</title>
        <authorList>
            <person name="Yamashiro T."/>
            <person name="Shiraishi A."/>
            <person name="Nakayama K."/>
            <person name="Satake H."/>
        </authorList>
    </citation>
    <scope>NUCLEOTIDE SEQUENCE</scope>
</reference>
<organism evidence="2 3">
    <name type="scientific">Tanacetum coccineum</name>
    <dbReference type="NCBI Taxonomy" id="301880"/>
    <lineage>
        <taxon>Eukaryota</taxon>
        <taxon>Viridiplantae</taxon>
        <taxon>Streptophyta</taxon>
        <taxon>Embryophyta</taxon>
        <taxon>Tracheophyta</taxon>
        <taxon>Spermatophyta</taxon>
        <taxon>Magnoliopsida</taxon>
        <taxon>eudicotyledons</taxon>
        <taxon>Gunneridae</taxon>
        <taxon>Pentapetalae</taxon>
        <taxon>asterids</taxon>
        <taxon>campanulids</taxon>
        <taxon>Asterales</taxon>
        <taxon>Asteraceae</taxon>
        <taxon>Asteroideae</taxon>
        <taxon>Anthemideae</taxon>
        <taxon>Anthemidinae</taxon>
        <taxon>Tanacetum</taxon>
    </lineage>
</organism>
<gene>
    <name evidence="2" type="ORF">Tco_0702995</name>
</gene>